<accession>A0A9Q3F539</accession>
<organism evidence="2 3">
    <name type="scientific">Austropuccinia psidii MF-1</name>
    <dbReference type="NCBI Taxonomy" id="1389203"/>
    <lineage>
        <taxon>Eukaryota</taxon>
        <taxon>Fungi</taxon>
        <taxon>Dikarya</taxon>
        <taxon>Basidiomycota</taxon>
        <taxon>Pucciniomycotina</taxon>
        <taxon>Pucciniomycetes</taxon>
        <taxon>Pucciniales</taxon>
        <taxon>Sphaerophragmiaceae</taxon>
        <taxon>Austropuccinia</taxon>
    </lineage>
</organism>
<keyword evidence="3" id="KW-1185">Reference proteome</keyword>
<reference evidence="2" key="1">
    <citation type="submission" date="2021-03" db="EMBL/GenBank/DDBJ databases">
        <title>Draft genome sequence of rust myrtle Austropuccinia psidii MF-1, a brazilian biotype.</title>
        <authorList>
            <person name="Quecine M.C."/>
            <person name="Pachon D.M.R."/>
            <person name="Bonatelli M.L."/>
            <person name="Correr F.H."/>
            <person name="Franceschini L.M."/>
            <person name="Leite T.F."/>
            <person name="Margarido G.R.A."/>
            <person name="Almeida C.A."/>
            <person name="Ferrarezi J.A."/>
            <person name="Labate C.A."/>
        </authorList>
    </citation>
    <scope>NUCLEOTIDE SEQUENCE</scope>
    <source>
        <strain evidence="2">MF-1</strain>
    </source>
</reference>
<evidence type="ECO:0000313" key="2">
    <source>
        <dbReference type="EMBL" id="MBW0531433.1"/>
    </source>
</evidence>
<proteinExistence type="predicted"/>
<feature type="region of interest" description="Disordered" evidence="1">
    <location>
        <begin position="1"/>
        <end position="21"/>
    </location>
</feature>
<protein>
    <submittedName>
        <fullName evidence="2">Uncharacterized protein</fullName>
    </submittedName>
</protein>
<dbReference type="EMBL" id="AVOT02036830">
    <property type="protein sequence ID" value="MBW0531433.1"/>
    <property type="molecule type" value="Genomic_DNA"/>
</dbReference>
<evidence type="ECO:0000256" key="1">
    <source>
        <dbReference type="SAM" id="MobiDB-lite"/>
    </source>
</evidence>
<feature type="region of interest" description="Disordered" evidence="1">
    <location>
        <begin position="77"/>
        <end position="96"/>
    </location>
</feature>
<gene>
    <name evidence="2" type="ORF">O181_071148</name>
</gene>
<dbReference type="Proteomes" id="UP000765509">
    <property type="component" value="Unassembled WGS sequence"/>
</dbReference>
<sequence>MKAEYSACQNQSTSSPKKMTSRKWVHNSIMAPLEASKVLVQGPFGAEFITQDLTCSCGEAKILMVLDPLNEPRPWATFWSHGTPGSPEELGPGGLQ</sequence>
<name>A0A9Q3F539_9BASI</name>
<evidence type="ECO:0000313" key="3">
    <source>
        <dbReference type="Proteomes" id="UP000765509"/>
    </source>
</evidence>
<comment type="caution">
    <text evidence="2">The sequence shown here is derived from an EMBL/GenBank/DDBJ whole genome shotgun (WGS) entry which is preliminary data.</text>
</comment>
<feature type="compositionally biased region" description="Polar residues" evidence="1">
    <location>
        <begin position="7"/>
        <end position="18"/>
    </location>
</feature>
<dbReference type="AlphaFoldDB" id="A0A9Q3F539"/>